<keyword evidence="2 4" id="KW-0378">Hydrolase</keyword>
<dbReference type="Pfam" id="PF00232">
    <property type="entry name" value="Glyco_hydro_1"/>
    <property type="match status" value="1"/>
</dbReference>
<keyword evidence="3 4" id="KW-0326">Glycosidase</keyword>
<evidence type="ECO:0000256" key="3">
    <source>
        <dbReference type="ARBA" id="ARBA00023295"/>
    </source>
</evidence>
<dbReference type="SUPFAM" id="SSF51445">
    <property type="entry name" value="(Trans)glycosidases"/>
    <property type="match status" value="1"/>
</dbReference>
<dbReference type="EMBL" id="VSSQ01051114">
    <property type="protein sequence ID" value="MPN05204.1"/>
    <property type="molecule type" value="Genomic_DNA"/>
</dbReference>
<dbReference type="PANTHER" id="PTHR10353:SF36">
    <property type="entry name" value="LP05116P"/>
    <property type="match status" value="1"/>
</dbReference>
<dbReference type="PRINTS" id="PR00131">
    <property type="entry name" value="GLHYDRLASE1"/>
</dbReference>
<evidence type="ECO:0000256" key="2">
    <source>
        <dbReference type="ARBA" id="ARBA00022801"/>
    </source>
</evidence>
<evidence type="ECO:0000313" key="4">
    <source>
        <dbReference type="EMBL" id="MPN05204.1"/>
    </source>
</evidence>
<dbReference type="AlphaFoldDB" id="A0A645EXP4"/>
<comment type="caution">
    <text evidence="4">The sequence shown here is derived from an EMBL/GenBank/DDBJ whole genome shotgun (WGS) entry which is preliminary data.</text>
</comment>
<accession>A0A645EXP4</accession>
<sequence length="115" mass="13400">MNWGVRFLYERYPLPTTISENGLSCNDKVYLDGAVHDVERIDFLHRYLLALGQAVDAGVDLRGYFHWSLTDNYEWDQGYNERFGLIFVDYLTQQRIVKDSGRWFAEVAKTNGANL</sequence>
<dbReference type="Gene3D" id="3.20.20.80">
    <property type="entry name" value="Glycosidases"/>
    <property type="match status" value="1"/>
</dbReference>
<dbReference type="GO" id="GO:0008422">
    <property type="term" value="F:beta-glucosidase activity"/>
    <property type="evidence" value="ECO:0007669"/>
    <property type="project" value="UniProtKB-EC"/>
</dbReference>
<protein>
    <submittedName>
        <fullName evidence="4">Beta-glucosidase A</fullName>
        <ecNumber evidence="4">3.2.1.21</ecNumber>
    </submittedName>
</protein>
<dbReference type="EC" id="3.2.1.21" evidence="4"/>
<dbReference type="InterPro" id="IPR017853">
    <property type="entry name" value="GH"/>
</dbReference>
<dbReference type="PANTHER" id="PTHR10353">
    <property type="entry name" value="GLYCOSYL HYDROLASE"/>
    <property type="match status" value="1"/>
</dbReference>
<reference evidence="4" key="1">
    <citation type="submission" date="2019-08" db="EMBL/GenBank/DDBJ databases">
        <authorList>
            <person name="Kucharzyk K."/>
            <person name="Murdoch R.W."/>
            <person name="Higgins S."/>
            <person name="Loffler F."/>
        </authorList>
    </citation>
    <scope>NUCLEOTIDE SEQUENCE</scope>
</reference>
<name>A0A645EXP4_9ZZZZ</name>
<comment type="similarity">
    <text evidence="1">Belongs to the glycosyl hydrolase 1 family.</text>
</comment>
<evidence type="ECO:0000256" key="1">
    <source>
        <dbReference type="ARBA" id="ARBA00010838"/>
    </source>
</evidence>
<organism evidence="4">
    <name type="scientific">bioreactor metagenome</name>
    <dbReference type="NCBI Taxonomy" id="1076179"/>
    <lineage>
        <taxon>unclassified sequences</taxon>
        <taxon>metagenomes</taxon>
        <taxon>ecological metagenomes</taxon>
    </lineage>
</organism>
<dbReference type="GO" id="GO:0005975">
    <property type="term" value="P:carbohydrate metabolic process"/>
    <property type="evidence" value="ECO:0007669"/>
    <property type="project" value="InterPro"/>
</dbReference>
<dbReference type="InterPro" id="IPR001360">
    <property type="entry name" value="Glyco_hydro_1"/>
</dbReference>
<proteinExistence type="inferred from homology"/>
<gene>
    <name evidence="4" type="primary">bglA_19</name>
    <name evidence="4" type="ORF">SDC9_152454</name>
</gene>